<dbReference type="EMBL" id="AKHW03004724">
    <property type="protein sequence ID" value="KYO29148.1"/>
    <property type="molecule type" value="Genomic_DNA"/>
</dbReference>
<name>A0A151MXH9_ALLMI</name>
<reference evidence="1 2" key="1">
    <citation type="journal article" date="2012" name="Genome Biol.">
        <title>Sequencing three crocodilian genomes to illuminate the evolution of archosaurs and amniotes.</title>
        <authorList>
            <person name="St John J.A."/>
            <person name="Braun E.L."/>
            <person name="Isberg S.R."/>
            <person name="Miles L.G."/>
            <person name="Chong A.Y."/>
            <person name="Gongora J."/>
            <person name="Dalzell P."/>
            <person name="Moran C."/>
            <person name="Bed'hom B."/>
            <person name="Abzhanov A."/>
            <person name="Burgess S.C."/>
            <person name="Cooksey A.M."/>
            <person name="Castoe T.A."/>
            <person name="Crawford N.G."/>
            <person name="Densmore L.D."/>
            <person name="Drew J.C."/>
            <person name="Edwards S.V."/>
            <person name="Faircloth B.C."/>
            <person name="Fujita M.K."/>
            <person name="Greenwold M.J."/>
            <person name="Hoffmann F.G."/>
            <person name="Howard J.M."/>
            <person name="Iguchi T."/>
            <person name="Janes D.E."/>
            <person name="Khan S.Y."/>
            <person name="Kohno S."/>
            <person name="de Koning A.J."/>
            <person name="Lance S.L."/>
            <person name="McCarthy F.M."/>
            <person name="McCormack J.E."/>
            <person name="Merchant M.E."/>
            <person name="Peterson D.G."/>
            <person name="Pollock D.D."/>
            <person name="Pourmand N."/>
            <person name="Raney B.J."/>
            <person name="Roessler K.A."/>
            <person name="Sanford J.R."/>
            <person name="Sawyer R.H."/>
            <person name="Schmidt C.J."/>
            <person name="Triplett E.W."/>
            <person name="Tuberville T.D."/>
            <person name="Venegas-Anaya M."/>
            <person name="Howard J.T."/>
            <person name="Jarvis E.D."/>
            <person name="Guillette L.J.Jr."/>
            <person name="Glenn T.C."/>
            <person name="Green R.E."/>
            <person name="Ray D.A."/>
        </authorList>
    </citation>
    <scope>NUCLEOTIDE SEQUENCE [LARGE SCALE GENOMIC DNA]</scope>
    <source>
        <strain evidence="1">KSC_2009_1</strain>
    </source>
</reference>
<comment type="caution">
    <text evidence="1">The sequence shown here is derived from an EMBL/GenBank/DDBJ whole genome shotgun (WGS) entry which is preliminary data.</text>
</comment>
<keyword evidence="2" id="KW-1185">Reference proteome</keyword>
<dbReference type="Proteomes" id="UP000050525">
    <property type="component" value="Unassembled WGS sequence"/>
</dbReference>
<evidence type="ECO:0000313" key="2">
    <source>
        <dbReference type="Proteomes" id="UP000050525"/>
    </source>
</evidence>
<proteinExistence type="predicted"/>
<gene>
    <name evidence="1" type="ORF">Y1Q_0009932</name>
</gene>
<protein>
    <submittedName>
        <fullName evidence="1">Uncharacterized protein</fullName>
    </submittedName>
</protein>
<organism evidence="1 2">
    <name type="scientific">Alligator mississippiensis</name>
    <name type="common">American alligator</name>
    <dbReference type="NCBI Taxonomy" id="8496"/>
    <lineage>
        <taxon>Eukaryota</taxon>
        <taxon>Metazoa</taxon>
        <taxon>Chordata</taxon>
        <taxon>Craniata</taxon>
        <taxon>Vertebrata</taxon>
        <taxon>Euteleostomi</taxon>
        <taxon>Archelosauria</taxon>
        <taxon>Archosauria</taxon>
        <taxon>Crocodylia</taxon>
        <taxon>Alligatoridae</taxon>
        <taxon>Alligatorinae</taxon>
        <taxon>Alligator</taxon>
    </lineage>
</organism>
<accession>A0A151MXH9</accession>
<evidence type="ECO:0000313" key="1">
    <source>
        <dbReference type="EMBL" id="KYO29148.1"/>
    </source>
</evidence>
<sequence>MPWEELGKSIEFYTILVASLGILSGNKRRKCQAAKVGGVCQQAACIIDANRKNRIRLMEDGIKCICCFKRIVN</sequence>
<dbReference type="AlphaFoldDB" id="A0A151MXH9"/>